<keyword evidence="3 13" id="KW-0028">Amino-acid biosynthesis</keyword>
<comment type="pathway">
    <text evidence="9 13">Amino-acid biosynthesis; L-lysine biosynthesis via DAP pathway; (S)-tetrahydrodipicolinate from L-aspartate: step 4/4.</text>
</comment>
<feature type="binding site" evidence="13">
    <location>
        <begin position="99"/>
        <end position="101"/>
    </location>
    <ligand>
        <name>NAD(+)</name>
        <dbReference type="ChEBI" id="CHEBI:57540"/>
    </ligand>
</feature>
<keyword evidence="7 13" id="KW-0520">NAD</keyword>
<dbReference type="AlphaFoldDB" id="A0A0K6IXN8"/>
<dbReference type="RefSeq" id="WP_055424151.1">
    <property type="nucleotide sequence ID" value="NZ_CYHH01000014.1"/>
</dbReference>
<keyword evidence="5 13" id="KW-0220">Diaminopimelate biosynthesis</keyword>
<dbReference type="InterPro" id="IPR022664">
    <property type="entry name" value="DapB_N_CS"/>
</dbReference>
<dbReference type="Pfam" id="PF05173">
    <property type="entry name" value="DapB_C"/>
    <property type="match status" value="1"/>
</dbReference>
<dbReference type="Pfam" id="PF01113">
    <property type="entry name" value="DapB_N"/>
    <property type="match status" value="1"/>
</dbReference>
<dbReference type="InterPro" id="IPR000846">
    <property type="entry name" value="DapB_N"/>
</dbReference>
<feature type="domain" description="Dihydrodipicolinate reductase C-terminal" evidence="15">
    <location>
        <begin position="129"/>
        <end position="265"/>
    </location>
</feature>
<dbReference type="OrthoDB" id="9790352at2"/>
<feature type="domain" description="Dihydrodipicolinate reductase N-terminal" evidence="14">
    <location>
        <begin position="4"/>
        <end position="126"/>
    </location>
</feature>
<dbReference type="EMBL" id="CYHH01000014">
    <property type="protein sequence ID" value="CUB07891.1"/>
    <property type="molecule type" value="Genomic_DNA"/>
</dbReference>
<dbReference type="PROSITE" id="PS01298">
    <property type="entry name" value="DAPB"/>
    <property type="match status" value="1"/>
</dbReference>
<evidence type="ECO:0000313" key="16">
    <source>
        <dbReference type="EMBL" id="CUB07891.1"/>
    </source>
</evidence>
<dbReference type="SUPFAM" id="SSF55347">
    <property type="entry name" value="Glyceraldehyde-3-phosphate dehydrogenase-like, C-terminal domain"/>
    <property type="match status" value="1"/>
</dbReference>
<evidence type="ECO:0000313" key="17">
    <source>
        <dbReference type="Proteomes" id="UP000182108"/>
    </source>
</evidence>
<accession>A0A0K6IXN8</accession>
<evidence type="ECO:0000256" key="10">
    <source>
        <dbReference type="ARBA" id="ARBA00038983"/>
    </source>
</evidence>
<evidence type="ECO:0000256" key="4">
    <source>
        <dbReference type="ARBA" id="ARBA00022857"/>
    </source>
</evidence>
<protein>
    <recommendedName>
        <fullName evidence="10 13">4-hydroxy-tetrahydrodipicolinate reductase</fullName>
        <shortName evidence="13">HTPA reductase</shortName>
        <ecNumber evidence="10 13">1.17.1.8</ecNumber>
    </recommendedName>
</protein>
<feature type="binding site" evidence="13">
    <location>
        <begin position="10"/>
        <end position="15"/>
    </location>
    <ligand>
        <name>NAD(+)</name>
        <dbReference type="ChEBI" id="CHEBI:57540"/>
    </ligand>
</feature>
<dbReference type="InterPro" id="IPR022663">
    <property type="entry name" value="DapB_C"/>
</dbReference>
<reference evidence="17" key="1">
    <citation type="submission" date="2015-08" db="EMBL/GenBank/DDBJ databases">
        <authorList>
            <person name="Babu N.S."/>
            <person name="Beckwith C.J."/>
            <person name="Beseler K.G."/>
            <person name="Brison A."/>
            <person name="Carone J.V."/>
            <person name="Caskin T.P."/>
            <person name="Diamond M."/>
            <person name="Durham M.E."/>
            <person name="Foxe J.M."/>
            <person name="Go M."/>
            <person name="Henderson B.A."/>
            <person name="Jones I.B."/>
            <person name="McGettigan J.A."/>
            <person name="Micheletti S.J."/>
            <person name="Nasrallah M.E."/>
            <person name="Ortiz D."/>
            <person name="Piller C.R."/>
            <person name="Privatt S.R."/>
            <person name="Schneider S.L."/>
            <person name="Sharp S."/>
            <person name="Smith T.C."/>
            <person name="Stanton J.D."/>
            <person name="Ullery H.E."/>
            <person name="Wilson R.J."/>
            <person name="Serrano M.G."/>
            <person name="Buck G."/>
            <person name="Lee V."/>
            <person name="Wang Y."/>
            <person name="Carvalho R."/>
            <person name="Voegtly L."/>
            <person name="Shi R."/>
            <person name="Duckworth R."/>
            <person name="Johnson A."/>
            <person name="Loviza R."/>
            <person name="Walstead R."/>
            <person name="Shah Z."/>
            <person name="Kiflezghi M."/>
            <person name="Wade K."/>
            <person name="Ball S.L."/>
            <person name="Bradley K.W."/>
            <person name="Asai D.J."/>
            <person name="Bowman C.A."/>
            <person name="Russell D.A."/>
            <person name="Pope W.H."/>
            <person name="Jacobs-Sera D."/>
            <person name="Hendrix R.W."/>
            <person name="Hatfull G.F."/>
        </authorList>
    </citation>
    <scope>NUCLEOTIDE SEQUENCE [LARGE SCALE GENOMIC DNA]</scope>
    <source>
        <strain evidence="17">JCM 19170</strain>
    </source>
</reference>
<dbReference type="Gene3D" id="3.40.50.720">
    <property type="entry name" value="NAD(P)-binding Rossmann-like Domain"/>
    <property type="match status" value="1"/>
</dbReference>
<dbReference type="GO" id="GO:0008839">
    <property type="term" value="F:4-hydroxy-tetrahydrodipicolinate reductase"/>
    <property type="evidence" value="ECO:0007669"/>
    <property type="project" value="UniProtKB-UniRule"/>
</dbReference>
<comment type="catalytic activity">
    <reaction evidence="11 13">
        <text>(S)-2,3,4,5-tetrahydrodipicolinate + NADP(+) + H2O = (2S,4S)-4-hydroxy-2,3,4,5-tetrahydrodipicolinate + NADPH + H(+)</text>
        <dbReference type="Rhea" id="RHEA:35331"/>
        <dbReference type="ChEBI" id="CHEBI:15377"/>
        <dbReference type="ChEBI" id="CHEBI:15378"/>
        <dbReference type="ChEBI" id="CHEBI:16845"/>
        <dbReference type="ChEBI" id="CHEBI:57783"/>
        <dbReference type="ChEBI" id="CHEBI:58349"/>
        <dbReference type="ChEBI" id="CHEBI:67139"/>
        <dbReference type="EC" id="1.17.1.8"/>
    </reaction>
</comment>
<dbReference type="GO" id="GO:0016726">
    <property type="term" value="F:oxidoreductase activity, acting on CH or CH2 groups, NAD or NADP as acceptor"/>
    <property type="evidence" value="ECO:0007669"/>
    <property type="project" value="UniProtKB-UniRule"/>
</dbReference>
<comment type="caution">
    <text evidence="13">Was originally thought to be a dihydrodipicolinate reductase (DHDPR), catalyzing the conversion of dihydrodipicolinate to tetrahydrodipicolinate. However, it was shown in E.coli that the substrate of the enzymatic reaction is not dihydrodipicolinate (DHDP) but in fact (2S,4S)-4-hydroxy-2,3,4,5-tetrahydrodipicolinic acid (HTPA), the product released by the DapA-catalyzed reaction.</text>
</comment>
<dbReference type="CDD" id="cd02274">
    <property type="entry name" value="DHDPR_N"/>
    <property type="match status" value="1"/>
</dbReference>
<evidence type="ECO:0000256" key="6">
    <source>
        <dbReference type="ARBA" id="ARBA00023002"/>
    </source>
</evidence>
<dbReference type="SUPFAM" id="SSF51735">
    <property type="entry name" value="NAD(P)-binding Rossmann-fold domains"/>
    <property type="match status" value="1"/>
</dbReference>
<keyword evidence="2 13" id="KW-0963">Cytoplasm</keyword>
<dbReference type="GO" id="GO:0050661">
    <property type="term" value="F:NADP binding"/>
    <property type="evidence" value="ECO:0007669"/>
    <property type="project" value="UniProtKB-UniRule"/>
</dbReference>
<keyword evidence="4 13" id="KW-0521">NADP</keyword>
<organism evidence="16 17">
    <name type="scientific">Tepidiphilus thermophilus</name>
    <dbReference type="NCBI Taxonomy" id="876478"/>
    <lineage>
        <taxon>Bacteria</taxon>
        <taxon>Pseudomonadati</taxon>
        <taxon>Pseudomonadota</taxon>
        <taxon>Hydrogenophilia</taxon>
        <taxon>Hydrogenophilales</taxon>
        <taxon>Hydrogenophilaceae</taxon>
        <taxon>Tepidiphilus</taxon>
    </lineage>
</organism>
<feature type="binding site" evidence="13">
    <location>
        <begin position="123"/>
        <end position="126"/>
    </location>
    <ligand>
        <name>NAD(+)</name>
        <dbReference type="ChEBI" id="CHEBI:57540"/>
    </ligand>
</feature>
<dbReference type="PANTHER" id="PTHR20836:SF0">
    <property type="entry name" value="4-HYDROXY-TETRAHYDRODIPICOLINATE REDUCTASE 1, CHLOROPLASTIC-RELATED"/>
    <property type="match status" value="1"/>
</dbReference>
<evidence type="ECO:0000259" key="15">
    <source>
        <dbReference type="Pfam" id="PF05173"/>
    </source>
</evidence>
<sequence>MKPVRVAIAGAGGRMGRMLVEAALEDPGIELAAAFVRPGSEWIGRDAGDPIGRSTGVLIGEDPETAVAAADCVIDFTRPGGTVGLVRVAQRLGKSVVIGTTGFDAEQRALIEQAAKEIPIVLAPNMAVGVNVVFRLLEGAAALLGEGYDVEVIEAHHRNKVDAPSGTALEMGRILARVLGLDLEREAVYGRQGEVGVRPSRQIGFSTIRGGDIVGDHTVLFAGTGERIEITHRSQSRMPYAVGAMRAARFLQGRPPGLYDMRDVLGLR</sequence>
<feature type="active site" description="Proton donor/acceptor" evidence="13">
    <location>
        <position position="156"/>
    </location>
</feature>
<dbReference type="UniPathway" id="UPA00034">
    <property type="reaction ID" value="UER00018"/>
</dbReference>
<evidence type="ECO:0000256" key="8">
    <source>
        <dbReference type="ARBA" id="ARBA00023154"/>
    </source>
</evidence>
<dbReference type="GO" id="GO:0005829">
    <property type="term" value="C:cytosol"/>
    <property type="evidence" value="ECO:0007669"/>
    <property type="project" value="TreeGrafter"/>
</dbReference>
<feature type="binding site" evidence="13">
    <location>
        <position position="157"/>
    </location>
    <ligand>
        <name>(S)-2,3,4,5-tetrahydrodipicolinate</name>
        <dbReference type="ChEBI" id="CHEBI:16845"/>
    </ligand>
</feature>
<dbReference type="GO" id="GO:0019877">
    <property type="term" value="P:diaminopimelate biosynthetic process"/>
    <property type="evidence" value="ECO:0007669"/>
    <property type="project" value="UniProtKB-UniRule"/>
</dbReference>
<comment type="subcellular location">
    <subcellularLocation>
        <location evidence="13">Cytoplasm</location>
    </subcellularLocation>
</comment>
<evidence type="ECO:0000256" key="9">
    <source>
        <dbReference type="ARBA" id="ARBA00037922"/>
    </source>
</evidence>
<dbReference type="HAMAP" id="MF_00102">
    <property type="entry name" value="DapB"/>
    <property type="match status" value="1"/>
</dbReference>
<dbReference type="PANTHER" id="PTHR20836">
    <property type="entry name" value="DIHYDRODIPICOLINATE REDUCTASE"/>
    <property type="match status" value="1"/>
</dbReference>
<evidence type="ECO:0000256" key="11">
    <source>
        <dbReference type="ARBA" id="ARBA00049080"/>
    </source>
</evidence>
<keyword evidence="8 13" id="KW-0457">Lysine biosynthesis</keyword>
<gene>
    <name evidence="13" type="primary">dapB</name>
    <name evidence="16" type="ORF">Ga0061068_1145</name>
</gene>
<proteinExistence type="inferred from homology"/>
<evidence type="ECO:0000256" key="5">
    <source>
        <dbReference type="ARBA" id="ARBA00022915"/>
    </source>
</evidence>
<evidence type="ECO:0000256" key="7">
    <source>
        <dbReference type="ARBA" id="ARBA00023027"/>
    </source>
</evidence>
<dbReference type="FunFam" id="3.30.360.10:FF:000004">
    <property type="entry name" value="4-hydroxy-tetrahydrodipicolinate reductase"/>
    <property type="match status" value="1"/>
</dbReference>
<keyword evidence="17" id="KW-1185">Reference proteome</keyword>
<dbReference type="InterPro" id="IPR023940">
    <property type="entry name" value="DHDPR_bac"/>
</dbReference>
<evidence type="ECO:0000256" key="1">
    <source>
        <dbReference type="ARBA" id="ARBA00006642"/>
    </source>
</evidence>
<comment type="similarity">
    <text evidence="1 13">Belongs to the DapB family.</text>
</comment>
<feature type="binding site" evidence="13">
    <location>
        <position position="37"/>
    </location>
    <ligand>
        <name>NADP(+)</name>
        <dbReference type="ChEBI" id="CHEBI:58349"/>
    </ligand>
</feature>
<dbReference type="InterPro" id="IPR036291">
    <property type="entry name" value="NAD(P)-bd_dom_sf"/>
</dbReference>
<comment type="caution">
    <text evidence="13">Lacks conserved residue(s) required for the propagation of feature annotation.</text>
</comment>
<evidence type="ECO:0000256" key="3">
    <source>
        <dbReference type="ARBA" id="ARBA00022605"/>
    </source>
</evidence>
<dbReference type="Proteomes" id="UP000182108">
    <property type="component" value="Unassembled WGS sequence"/>
</dbReference>
<keyword evidence="6 13" id="KW-0560">Oxidoreductase</keyword>
<comment type="subunit">
    <text evidence="13">Homotetramer.</text>
</comment>
<dbReference type="NCBIfam" id="TIGR00036">
    <property type="entry name" value="dapB"/>
    <property type="match status" value="1"/>
</dbReference>
<dbReference type="EC" id="1.17.1.8" evidence="10 13"/>
<dbReference type="GO" id="GO:0051287">
    <property type="term" value="F:NAD binding"/>
    <property type="evidence" value="ECO:0007669"/>
    <property type="project" value="UniProtKB-UniRule"/>
</dbReference>
<feature type="binding site" evidence="13">
    <location>
        <begin position="166"/>
        <end position="167"/>
    </location>
    <ligand>
        <name>(S)-2,3,4,5-tetrahydrodipicolinate</name>
        <dbReference type="ChEBI" id="CHEBI:16845"/>
    </ligand>
</feature>
<evidence type="ECO:0000256" key="2">
    <source>
        <dbReference type="ARBA" id="ARBA00022490"/>
    </source>
</evidence>
<evidence type="ECO:0000256" key="12">
    <source>
        <dbReference type="ARBA" id="ARBA00049396"/>
    </source>
</evidence>
<dbReference type="Gene3D" id="3.30.360.10">
    <property type="entry name" value="Dihydrodipicolinate Reductase, domain 2"/>
    <property type="match status" value="1"/>
</dbReference>
<dbReference type="PIRSF" id="PIRSF000161">
    <property type="entry name" value="DHPR"/>
    <property type="match status" value="1"/>
</dbReference>
<feature type="active site" description="Proton donor" evidence="13">
    <location>
        <position position="160"/>
    </location>
</feature>
<dbReference type="GO" id="GO:0009089">
    <property type="term" value="P:lysine biosynthetic process via diaminopimelate"/>
    <property type="evidence" value="ECO:0007669"/>
    <property type="project" value="UniProtKB-UniRule"/>
</dbReference>
<comment type="catalytic activity">
    <reaction evidence="12 13">
        <text>(S)-2,3,4,5-tetrahydrodipicolinate + NAD(+) + H2O = (2S,4S)-4-hydroxy-2,3,4,5-tetrahydrodipicolinate + NADH + H(+)</text>
        <dbReference type="Rhea" id="RHEA:35323"/>
        <dbReference type="ChEBI" id="CHEBI:15377"/>
        <dbReference type="ChEBI" id="CHEBI:15378"/>
        <dbReference type="ChEBI" id="CHEBI:16845"/>
        <dbReference type="ChEBI" id="CHEBI:57540"/>
        <dbReference type="ChEBI" id="CHEBI:57945"/>
        <dbReference type="ChEBI" id="CHEBI:67139"/>
        <dbReference type="EC" id="1.17.1.8"/>
    </reaction>
</comment>
<evidence type="ECO:0000259" key="14">
    <source>
        <dbReference type="Pfam" id="PF01113"/>
    </source>
</evidence>
<name>A0A0K6IXN8_9PROT</name>
<evidence type="ECO:0000256" key="13">
    <source>
        <dbReference type="HAMAP-Rule" id="MF_00102"/>
    </source>
</evidence>
<comment type="function">
    <text evidence="13">Catalyzes the conversion of 4-hydroxy-tetrahydrodipicolinate (HTPA) to tetrahydrodipicolinate.</text>
</comment>